<keyword evidence="3" id="KW-0813">Transport</keyword>
<sequence length="562" mass="62725">MKKSKVIGLASLALFSTIVLAACGGNKDNSSTDSGSKTANSGELAEKQELNLIESAEIPTMDSVLNTDAVGSIVMNNVFEGLYRKGLDGENVLGMAKEEPTVSEDGLTYTFKLREDATWSNGDAVTANDFVFAWQRVVNPETAAQYSYMMSGIIENASEISKGEKPVTDLGIKAIDATTLEVKLAAAVPYFKDLLSLTMYMPQNEKYVTEKGEDFAKNSENLVYNGPFELTDWDGTGLSWSYKKNDSYWDKKAVKLDRINVDVVKETGTALNLYDSGDIDQMKLAGEYVQTRDGDPDLISIPTSSVFYLKYNQKRGDKDTALANENIRKAISMAFDKQAYSDTVLQNGSIPADGLVPEGLAKDPENGEDFRKENGNLLSYNQKEAKKLWEKGLKEIGTDKVTLEMLSDDTENAKRSLEFMQNQLQENLPGLTIKLKNVPFKVRVQLNNQMDYDIQVAGWGADYPDPINYLELFGTDNSNNRSHYSNAEYDQLLTEIGTTSLADPEKRWDQMLEAEKILMKTAGIGPMYQRYNAVLQKPYIKDLARQIVGPEYSYKWAYVEKH</sequence>
<evidence type="ECO:0000256" key="3">
    <source>
        <dbReference type="ARBA" id="ARBA00022448"/>
    </source>
</evidence>
<dbReference type="Gene3D" id="3.40.190.10">
    <property type="entry name" value="Periplasmic binding protein-like II"/>
    <property type="match status" value="1"/>
</dbReference>
<dbReference type="InterPro" id="IPR039424">
    <property type="entry name" value="SBP_5"/>
</dbReference>
<evidence type="ECO:0000313" key="9">
    <source>
        <dbReference type="Proteomes" id="UP001290462"/>
    </source>
</evidence>
<keyword evidence="4 6" id="KW-0732">Signal</keyword>
<protein>
    <submittedName>
        <fullName evidence="8">Peptide ABC transporter substrate-binding protein</fullName>
    </submittedName>
</protein>
<dbReference type="FunFam" id="3.10.105.10:FF:000001">
    <property type="entry name" value="Oligopeptide ABC transporter, oligopeptide-binding protein"/>
    <property type="match status" value="1"/>
</dbReference>
<accession>A0AAW9JWV7</accession>
<evidence type="ECO:0000256" key="4">
    <source>
        <dbReference type="ARBA" id="ARBA00022729"/>
    </source>
</evidence>
<dbReference type="GO" id="GO:0043190">
    <property type="term" value="C:ATP-binding cassette (ABC) transporter complex"/>
    <property type="evidence" value="ECO:0007669"/>
    <property type="project" value="InterPro"/>
</dbReference>
<evidence type="ECO:0000256" key="1">
    <source>
        <dbReference type="ARBA" id="ARBA00004196"/>
    </source>
</evidence>
<dbReference type="FunFam" id="3.90.76.10:FF:000001">
    <property type="entry name" value="Oligopeptide ABC transporter substrate-binding protein"/>
    <property type="match status" value="1"/>
</dbReference>
<evidence type="ECO:0000256" key="6">
    <source>
        <dbReference type="SAM" id="SignalP"/>
    </source>
</evidence>
<dbReference type="PROSITE" id="PS51257">
    <property type="entry name" value="PROKAR_LIPOPROTEIN"/>
    <property type="match status" value="1"/>
</dbReference>
<dbReference type="GO" id="GO:1904680">
    <property type="term" value="F:peptide transmembrane transporter activity"/>
    <property type="evidence" value="ECO:0007669"/>
    <property type="project" value="TreeGrafter"/>
</dbReference>
<comment type="subcellular location">
    <subcellularLocation>
        <location evidence="1">Cell envelope</location>
    </subcellularLocation>
</comment>
<feature type="domain" description="Solute-binding protein family 5" evidence="7">
    <location>
        <begin position="93"/>
        <end position="479"/>
    </location>
</feature>
<gene>
    <name evidence="8" type="ORF">RAK27_15790</name>
</gene>
<dbReference type="PIRSF" id="PIRSF002741">
    <property type="entry name" value="MppA"/>
    <property type="match status" value="1"/>
</dbReference>
<dbReference type="PANTHER" id="PTHR30290:SF10">
    <property type="entry name" value="PERIPLASMIC OLIGOPEPTIDE-BINDING PROTEIN-RELATED"/>
    <property type="match status" value="1"/>
</dbReference>
<dbReference type="InterPro" id="IPR030678">
    <property type="entry name" value="Peptide/Ni-bd"/>
</dbReference>
<evidence type="ECO:0000259" key="7">
    <source>
        <dbReference type="Pfam" id="PF00496"/>
    </source>
</evidence>
<dbReference type="EMBL" id="JAVBVO010000005">
    <property type="protein sequence ID" value="MDZ5760098.1"/>
    <property type="molecule type" value="Genomic_DNA"/>
</dbReference>
<dbReference type="GO" id="GO:0030288">
    <property type="term" value="C:outer membrane-bounded periplasmic space"/>
    <property type="evidence" value="ECO:0007669"/>
    <property type="project" value="UniProtKB-ARBA"/>
</dbReference>
<dbReference type="RefSeq" id="WP_322809581.1">
    <property type="nucleotide sequence ID" value="NZ_JAVBVO010000005.1"/>
</dbReference>
<dbReference type="SUPFAM" id="SSF53850">
    <property type="entry name" value="Periplasmic binding protein-like II"/>
    <property type="match status" value="1"/>
</dbReference>
<organism evidence="8 9">
    <name type="scientific">Carnobacterium maltaromaticum</name>
    <name type="common">Carnobacterium piscicola</name>
    <dbReference type="NCBI Taxonomy" id="2751"/>
    <lineage>
        <taxon>Bacteria</taxon>
        <taxon>Bacillati</taxon>
        <taxon>Bacillota</taxon>
        <taxon>Bacilli</taxon>
        <taxon>Lactobacillales</taxon>
        <taxon>Carnobacteriaceae</taxon>
        <taxon>Carnobacterium</taxon>
    </lineage>
</organism>
<dbReference type="Gene3D" id="3.10.105.10">
    <property type="entry name" value="Dipeptide-binding Protein, Domain 3"/>
    <property type="match status" value="1"/>
</dbReference>
<dbReference type="PANTHER" id="PTHR30290">
    <property type="entry name" value="PERIPLASMIC BINDING COMPONENT OF ABC TRANSPORTER"/>
    <property type="match status" value="1"/>
</dbReference>
<dbReference type="GO" id="GO:0015833">
    <property type="term" value="P:peptide transport"/>
    <property type="evidence" value="ECO:0007669"/>
    <property type="project" value="UniProtKB-KW"/>
</dbReference>
<evidence type="ECO:0000256" key="5">
    <source>
        <dbReference type="ARBA" id="ARBA00022856"/>
    </source>
</evidence>
<comment type="similarity">
    <text evidence="2">Belongs to the bacterial solute-binding protein 5 family.</text>
</comment>
<comment type="caution">
    <text evidence="8">The sequence shown here is derived from an EMBL/GenBank/DDBJ whole genome shotgun (WGS) entry which is preliminary data.</text>
</comment>
<keyword evidence="5" id="KW-0653">Protein transport</keyword>
<name>A0AAW9JWV7_CARML</name>
<evidence type="ECO:0000256" key="2">
    <source>
        <dbReference type="ARBA" id="ARBA00005695"/>
    </source>
</evidence>
<dbReference type="AlphaFoldDB" id="A0AAW9JWV7"/>
<dbReference type="InterPro" id="IPR000914">
    <property type="entry name" value="SBP_5_dom"/>
</dbReference>
<dbReference type="CDD" id="cd08504">
    <property type="entry name" value="PBP2_OppA"/>
    <property type="match status" value="1"/>
</dbReference>
<dbReference type="Pfam" id="PF00496">
    <property type="entry name" value="SBP_bac_5"/>
    <property type="match status" value="1"/>
</dbReference>
<keyword evidence="5" id="KW-0571">Peptide transport</keyword>
<reference evidence="8" key="1">
    <citation type="submission" date="2023-08" db="EMBL/GenBank/DDBJ databases">
        <title>Genomic characterization of piscicolin 126 produced by Carnobacterium maltaromaticum CM22 strain isolated from salmon (Salmo salar).</title>
        <authorList>
            <person name="Gonzalez-Gragera E."/>
            <person name="Garcia-Lopez J.D."/>
            <person name="Teso-Perez C."/>
            <person name="Gimenez-Hernandez I."/>
            <person name="Peralta-Sanchez J.M."/>
            <person name="Valdivia E."/>
            <person name="Montalban-Lopez M."/>
            <person name="Martin-Platero A.M."/>
            <person name="Banos A."/>
            <person name="Martinez-Bueno M."/>
        </authorList>
    </citation>
    <scope>NUCLEOTIDE SEQUENCE</scope>
    <source>
        <strain evidence="8">CM22</strain>
    </source>
</reference>
<proteinExistence type="inferred from homology"/>
<feature type="signal peptide" evidence="6">
    <location>
        <begin position="1"/>
        <end position="21"/>
    </location>
</feature>
<feature type="chain" id="PRO_5043589293" evidence="6">
    <location>
        <begin position="22"/>
        <end position="562"/>
    </location>
</feature>
<dbReference type="Gene3D" id="3.90.76.10">
    <property type="entry name" value="Dipeptide-binding Protein, Domain 1"/>
    <property type="match status" value="1"/>
</dbReference>
<evidence type="ECO:0000313" key="8">
    <source>
        <dbReference type="EMBL" id="MDZ5760098.1"/>
    </source>
</evidence>
<dbReference type="Proteomes" id="UP001290462">
    <property type="component" value="Unassembled WGS sequence"/>
</dbReference>